<dbReference type="PROSITE" id="PS50118">
    <property type="entry name" value="HMG_BOX_2"/>
    <property type="match status" value="1"/>
</dbReference>
<dbReference type="Gene3D" id="1.10.30.10">
    <property type="entry name" value="High mobility group box domain"/>
    <property type="match status" value="1"/>
</dbReference>
<accession>A0A4P7NTL4</accession>
<keyword evidence="1 3" id="KW-0238">DNA-binding</keyword>
<reference evidence="6 7" key="1">
    <citation type="journal article" date="2019" name="Mol. Biol. Evol.">
        <title>Blast fungal genomes show frequent chromosomal changes, gene gains and losses, and effector gene turnover.</title>
        <authorList>
            <person name="Gomez Luciano L.B."/>
            <person name="Jason Tsai I."/>
            <person name="Chuma I."/>
            <person name="Tosa Y."/>
            <person name="Chen Y.H."/>
            <person name="Li J.Y."/>
            <person name="Li M.Y."/>
            <person name="Jade Lu M.Y."/>
            <person name="Nakayashiki H."/>
            <person name="Li W.H."/>
        </authorList>
    </citation>
    <scope>NUCLEOTIDE SEQUENCE [LARGE SCALE GENOMIC DNA]</scope>
    <source>
        <strain evidence="6">MZ5-1-6</strain>
    </source>
</reference>
<gene>
    <name evidence="6" type="ORF">PoMZ_12685</name>
</gene>
<feature type="compositionally biased region" description="Low complexity" evidence="4">
    <location>
        <begin position="100"/>
        <end position="110"/>
    </location>
</feature>
<protein>
    <recommendedName>
        <fullName evidence="5">HMG box domain-containing protein</fullName>
    </recommendedName>
</protein>
<feature type="compositionally biased region" description="Basic and acidic residues" evidence="4">
    <location>
        <begin position="232"/>
        <end position="246"/>
    </location>
</feature>
<dbReference type="Proteomes" id="UP000294847">
    <property type="component" value="Chromosome 7"/>
</dbReference>
<evidence type="ECO:0000313" key="7">
    <source>
        <dbReference type="Proteomes" id="UP000294847"/>
    </source>
</evidence>
<feature type="compositionally biased region" description="Basic and acidic residues" evidence="4">
    <location>
        <begin position="191"/>
        <end position="205"/>
    </location>
</feature>
<feature type="region of interest" description="Disordered" evidence="4">
    <location>
        <begin position="220"/>
        <end position="301"/>
    </location>
</feature>
<dbReference type="InterPro" id="IPR036910">
    <property type="entry name" value="HMG_box_dom_sf"/>
</dbReference>
<dbReference type="GO" id="GO:0001228">
    <property type="term" value="F:DNA-binding transcription activator activity, RNA polymerase II-specific"/>
    <property type="evidence" value="ECO:0007669"/>
    <property type="project" value="TreeGrafter"/>
</dbReference>
<feature type="region of interest" description="Disordered" evidence="4">
    <location>
        <begin position="90"/>
        <end position="147"/>
    </location>
</feature>
<dbReference type="Pfam" id="PF00505">
    <property type="entry name" value="HMG_box"/>
    <property type="match status" value="1"/>
</dbReference>
<dbReference type="PANTHER" id="PTHR10270">
    <property type="entry name" value="SOX TRANSCRIPTION FACTOR"/>
    <property type="match status" value="1"/>
</dbReference>
<dbReference type="SUPFAM" id="SSF47095">
    <property type="entry name" value="HMG-box"/>
    <property type="match status" value="1"/>
</dbReference>
<proteinExistence type="predicted"/>
<evidence type="ECO:0000259" key="5">
    <source>
        <dbReference type="PROSITE" id="PS50118"/>
    </source>
</evidence>
<dbReference type="SMART" id="SM00398">
    <property type="entry name" value="HMG"/>
    <property type="match status" value="1"/>
</dbReference>
<dbReference type="GO" id="GO:0000978">
    <property type="term" value="F:RNA polymerase II cis-regulatory region sequence-specific DNA binding"/>
    <property type="evidence" value="ECO:0007669"/>
    <property type="project" value="TreeGrafter"/>
</dbReference>
<dbReference type="GO" id="GO:0030154">
    <property type="term" value="P:cell differentiation"/>
    <property type="evidence" value="ECO:0007669"/>
    <property type="project" value="TreeGrafter"/>
</dbReference>
<dbReference type="AlphaFoldDB" id="A0A4P7NTL4"/>
<feature type="compositionally biased region" description="Polar residues" evidence="4">
    <location>
        <begin position="265"/>
        <end position="291"/>
    </location>
</feature>
<keyword evidence="3" id="KW-0539">Nucleus</keyword>
<sequence>MDYENSIVASQMPTERISVSVSIPQQTVDFEVPALWSLGKVCGIASELRLTLLAPQISKNMACMVWIWVVCVPQKRYRITTARWNSSGLLVGRVDPPPQSATTASSQSSSFDGSEEDTNTNINANGIDENLLPPALRGRTGPSKPPNRWILYRAAKSAELRADNPSMNASEISQVASLMWQAESAATKAEWEERAAEAREEHMRNTPEYAVAAGLRQRAIAERRRQRQQKKKQQEQQKGDGDKVAKETSTSTESLVTTDVGAVSNHGSSSSEVPVTSPHSPTLLSPASDSDCTPVGSPRARHGWGSDALSLMLDAAEFSTLF</sequence>
<dbReference type="InterPro" id="IPR009071">
    <property type="entry name" value="HMG_box_dom"/>
</dbReference>
<evidence type="ECO:0000256" key="2">
    <source>
        <dbReference type="ARBA" id="ARBA00023163"/>
    </source>
</evidence>
<keyword evidence="2" id="KW-0804">Transcription</keyword>
<name>A0A4P7NTL4_PYROR</name>
<feature type="domain" description="HMG box" evidence="5">
    <location>
        <begin position="142"/>
        <end position="210"/>
    </location>
</feature>
<evidence type="ECO:0000256" key="3">
    <source>
        <dbReference type="PROSITE-ProRule" id="PRU00267"/>
    </source>
</evidence>
<evidence type="ECO:0000256" key="4">
    <source>
        <dbReference type="SAM" id="MobiDB-lite"/>
    </source>
</evidence>
<evidence type="ECO:0000313" key="6">
    <source>
        <dbReference type="EMBL" id="QBZ65722.1"/>
    </source>
</evidence>
<dbReference type="GO" id="GO:0005634">
    <property type="term" value="C:nucleus"/>
    <property type="evidence" value="ECO:0007669"/>
    <property type="project" value="UniProtKB-UniRule"/>
</dbReference>
<dbReference type="InterPro" id="IPR050140">
    <property type="entry name" value="SRY-related_HMG-box_TF-like"/>
</dbReference>
<feature type="DNA-binding region" description="HMG box" evidence="3">
    <location>
        <begin position="142"/>
        <end position="210"/>
    </location>
</feature>
<evidence type="ECO:0000256" key="1">
    <source>
        <dbReference type="ARBA" id="ARBA00023125"/>
    </source>
</evidence>
<dbReference type="PANTHER" id="PTHR10270:SF161">
    <property type="entry name" value="SEX-DETERMINING REGION Y PROTEIN"/>
    <property type="match status" value="1"/>
</dbReference>
<dbReference type="EMBL" id="CP034210">
    <property type="protein sequence ID" value="QBZ65722.1"/>
    <property type="molecule type" value="Genomic_DNA"/>
</dbReference>
<feature type="region of interest" description="Disordered" evidence="4">
    <location>
        <begin position="191"/>
        <end position="210"/>
    </location>
</feature>
<organism evidence="6 7">
    <name type="scientific">Pyricularia oryzae</name>
    <name type="common">Rice blast fungus</name>
    <name type="synonym">Magnaporthe oryzae</name>
    <dbReference type="NCBI Taxonomy" id="318829"/>
    <lineage>
        <taxon>Eukaryota</taxon>
        <taxon>Fungi</taxon>
        <taxon>Dikarya</taxon>
        <taxon>Ascomycota</taxon>
        <taxon>Pezizomycotina</taxon>
        <taxon>Sordariomycetes</taxon>
        <taxon>Sordariomycetidae</taxon>
        <taxon>Magnaporthales</taxon>
        <taxon>Pyriculariaceae</taxon>
        <taxon>Pyricularia</taxon>
    </lineage>
</organism>